<comment type="caution">
    <text evidence="2">The sequence shown here is derived from an EMBL/GenBank/DDBJ whole genome shotgun (WGS) entry which is preliminary data.</text>
</comment>
<gene>
    <name evidence="2" type="ORF">B0T17DRAFT_595402</name>
</gene>
<dbReference type="AlphaFoldDB" id="A0AA40CFU4"/>
<dbReference type="Proteomes" id="UP001174934">
    <property type="component" value="Unassembled WGS sequence"/>
</dbReference>
<feature type="region of interest" description="Disordered" evidence="1">
    <location>
        <begin position="215"/>
        <end position="245"/>
    </location>
</feature>
<dbReference type="EMBL" id="JAULSR010000001">
    <property type="protein sequence ID" value="KAK0635794.1"/>
    <property type="molecule type" value="Genomic_DNA"/>
</dbReference>
<proteinExistence type="predicted"/>
<evidence type="ECO:0000256" key="1">
    <source>
        <dbReference type="SAM" id="MobiDB-lite"/>
    </source>
</evidence>
<evidence type="ECO:0000313" key="2">
    <source>
        <dbReference type="EMBL" id="KAK0635794.1"/>
    </source>
</evidence>
<evidence type="ECO:0000313" key="3">
    <source>
        <dbReference type="Proteomes" id="UP001174934"/>
    </source>
</evidence>
<protein>
    <submittedName>
        <fullName evidence="2">Uncharacterized protein</fullName>
    </submittedName>
</protein>
<name>A0AA40CFU4_9PEZI</name>
<keyword evidence="3" id="KW-1185">Reference proteome</keyword>
<organism evidence="2 3">
    <name type="scientific">Bombardia bombarda</name>
    <dbReference type="NCBI Taxonomy" id="252184"/>
    <lineage>
        <taxon>Eukaryota</taxon>
        <taxon>Fungi</taxon>
        <taxon>Dikarya</taxon>
        <taxon>Ascomycota</taxon>
        <taxon>Pezizomycotina</taxon>
        <taxon>Sordariomycetes</taxon>
        <taxon>Sordariomycetidae</taxon>
        <taxon>Sordariales</taxon>
        <taxon>Lasiosphaeriaceae</taxon>
        <taxon>Bombardia</taxon>
    </lineage>
</organism>
<reference evidence="2" key="1">
    <citation type="submission" date="2023-06" db="EMBL/GenBank/DDBJ databases">
        <title>Genome-scale phylogeny and comparative genomics of the fungal order Sordariales.</title>
        <authorList>
            <consortium name="Lawrence Berkeley National Laboratory"/>
            <person name="Hensen N."/>
            <person name="Bonometti L."/>
            <person name="Westerberg I."/>
            <person name="Brannstrom I.O."/>
            <person name="Guillou S."/>
            <person name="Cros-Aarteil S."/>
            <person name="Calhoun S."/>
            <person name="Haridas S."/>
            <person name="Kuo A."/>
            <person name="Mondo S."/>
            <person name="Pangilinan J."/>
            <person name="Riley R."/>
            <person name="LaButti K."/>
            <person name="Andreopoulos B."/>
            <person name="Lipzen A."/>
            <person name="Chen C."/>
            <person name="Yanf M."/>
            <person name="Daum C."/>
            <person name="Ng V."/>
            <person name="Clum A."/>
            <person name="Steindorff A."/>
            <person name="Ohm R."/>
            <person name="Martin F."/>
            <person name="Silar P."/>
            <person name="Natvig D."/>
            <person name="Lalanne C."/>
            <person name="Gautier V."/>
            <person name="Ament-velasquez S.L."/>
            <person name="Kruys A."/>
            <person name="Hutchinson M.I."/>
            <person name="Powell A.J."/>
            <person name="Barry K."/>
            <person name="Miller A.N."/>
            <person name="Grigoriev I.V."/>
            <person name="Debuchy R."/>
            <person name="Gladieux P."/>
            <person name="Thoren M.H."/>
            <person name="Johannesson H."/>
        </authorList>
    </citation>
    <scope>NUCLEOTIDE SEQUENCE</scope>
    <source>
        <strain evidence="2">SMH3391-2</strain>
    </source>
</reference>
<accession>A0AA40CFU4</accession>
<sequence length="245" mass="26526">MVQSHTRDETGRQESRCDAHCPKRCVFSVSVPVASHLMNPQHSCDSYYGTGAFEAQPVLRWTGPLSEVCGEVCGGGNGGEQSPDKETGGKASVVAPSLFWLVTRILQTQVFLPSRATVHGANFPGKTTFGRFTVYFQQQEHTPARLQESDMVKAKFRPPQTRATWGSPTMSAPPVGRHLIVCLAEGVWFELRIWAANTMHADESSAADGLANRRHFSSSSSKVPIPGPWSSIALHSEPTPGPGPA</sequence>